<dbReference type="EMBL" id="LT854705">
    <property type="protein sequence ID" value="SMS15155.1"/>
    <property type="molecule type" value="Genomic_DNA"/>
</dbReference>
<dbReference type="GO" id="GO:0003700">
    <property type="term" value="F:DNA-binding transcription factor activity"/>
    <property type="evidence" value="ECO:0007669"/>
    <property type="project" value="InterPro"/>
</dbReference>
<protein>
    <recommendedName>
        <fullName evidence="3">Sigma-70 family RNA polymerase sigma factor</fullName>
    </recommendedName>
</protein>
<dbReference type="Proteomes" id="UP000195412">
    <property type="component" value="Chromosome I"/>
</dbReference>
<dbReference type="SUPFAM" id="SSF88659">
    <property type="entry name" value="Sigma3 and sigma4 domains of RNA polymerase sigma factors"/>
    <property type="match status" value="1"/>
</dbReference>
<dbReference type="AlphaFoldDB" id="A0A1Y6JZ65"/>
<accession>A0A1Y6JZ65</accession>
<dbReference type="NCBIfam" id="TIGR02937">
    <property type="entry name" value="sigma70-ECF"/>
    <property type="match status" value="1"/>
</dbReference>
<dbReference type="Gene3D" id="1.10.1740.10">
    <property type="match status" value="1"/>
</dbReference>
<dbReference type="SUPFAM" id="SSF88946">
    <property type="entry name" value="Sigma2 domain of RNA polymerase sigma factors"/>
    <property type="match status" value="1"/>
</dbReference>
<evidence type="ECO:0000313" key="2">
    <source>
        <dbReference type="Proteomes" id="UP000195412"/>
    </source>
</evidence>
<dbReference type="InterPro" id="IPR013325">
    <property type="entry name" value="RNA_pol_sigma_r2"/>
</dbReference>
<reference evidence="2" key="1">
    <citation type="submission" date="2017-05" db="EMBL/GenBank/DDBJ databases">
        <authorList>
            <person name="Papadimitriou K."/>
        </authorList>
    </citation>
    <scope>NUCLEOTIDE SEQUENCE [LARGE SCALE GENOMIC DNA]</scope>
    <source>
        <strain evidence="2">ACA-DC 3411</strain>
    </source>
</reference>
<dbReference type="KEGG" id="lzy:LZ3411_2105"/>
<dbReference type="Pfam" id="PF13384">
    <property type="entry name" value="HTH_23"/>
    <property type="match status" value="1"/>
</dbReference>
<evidence type="ECO:0000313" key="1">
    <source>
        <dbReference type="EMBL" id="SMS15155.1"/>
    </source>
</evidence>
<gene>
    <name evidence="1" type="ORF">LZ3411_2105</name>
</gene>
<organism evidence="1 2">
    <name type="scientific">Levilactobacillus zymae</name>
    <dbReference type="NCBI Taxonomy" id="267363"/>
    <lineage>
        <taxon>Bacteria</taxon>
        <taxon>Bacillati</taxon>
        <taxon>Bacillota</taxon>
        <taxon>Bacilli</taxon>
        <taxon>Lactobacillales</taxon>
        <taxon>Lactobacillaceae</taxon>
        <taxon>Levilactobacillus</taxon>
    </lineage>
</organism>
<proteinExistence type="predicted"/>
<dbReference type="GO" id="GO:0006352">
    <property type="term" value="P:DNA-templated transcription initiation"/>
    <property type="evidence" value="ECO:0007669"/>
    <property type="project" value="InterPro"/>
</dbReference>
<dbReference type="InterPro" id="IPR014284">
    <property type="entry name" value="RNA_pol_sigma-70_dom"/>
</dbReference>
<name>A0A1Y6JZ65_9LACO</name>
<evidence type="ECO:0008006" key="3">
    <source>
        <dbReference type="Google" id="ProtNLM"/>
    </source>
</evidence>
<sequence length="185" mass="22327">MDLRNNKEAFDFLFAGDHERILHAALKRLHLSPLHADYDDYLQESRLLFLKIYQRFPDDPLEKPHQFLAYAHQKVYWTLLDRLRKERRQDQHRAEGDHETLLASLPATRVPQEDVERRLTQERLLKVIHAQGTLGEWTYLSGTLVDQLTPSEIARRCNVSRQTVYRWRRTLVKRLRQNKFWLMWP</sequence>
<dbReference type="InterPro" id="IPR013324">
    <property type="entry name" value="RNA_pol_sigma_r3/r4-like"/>
</dbReference>